<name>A0A1H5VUY0_9GAMM</name>
<dbReference type="InterPro" id="IPR006094">
    <property type="entry name" value="Oxid_FAD_bind_N"/>
</dbReference>
<dbReference type="InterPro" id="IPR016164">
    <property type="entry name" value="FAD-linked_Oxase-like_C"/>
</dbReference>
<evidence type="ECO:0000259" key="6">
    <source>
        <dbReference type="PROSITE" id="PS51387"/>
    </source>
</evidence>
<evidence type="ECO:0000256" key="1">
    <source>
        <dbReference type="ARBA" id="ARBA00001974"/>
    </source>
</evidence>
<evidence type="ECO:0000256" key="4">
    <source>
        <dbReference type="ARBA" id="ARBA00022827"/>
    </source>
</evidence>
<dbReference type="Gene3D" id="3.30.70.2740">
    <property type="match status" value="1"/>
</dbReference>
<dbReference type="SUPFAM" id="SSF55103">
    <property type="entry name" value="FAD-linked oxidases, C-terminal domain"/>
    <property type="match status" value="1"/>
</dbReference>
<keyword evidence="4" id="KW-0274">FAD</keyword>
<dbReference type="InterPro" id="IPR016166">
    <property type="entry name" value="FAD-bd_PCMH"/>
</dbReference>
<dbReference type="RefSeq" id="WP_104001807.1">
    <property type="nucleotide sequence ID" value="NZ_FNVQ01000001.1"/>
</dbReference>
<reference evidence="7 8" key="1">
    <citation type="submission" date="2016-10" db="EMBL/GenBank/DDBJ databases">
        <authorList>
            <person name="de Groot N.N."/>
        </authorList>
    </citation>
    <scope>NUCLEOTIDE SEQUENCE [LARGE SCALE GENOMIC DNA]</scope>
    <source>
        <strain evidence="7 8">DSM 22012</strain>
    </source>
</reference>
<dbReference type="InterPro" id="IPR036318">
    <property type="entry name" value="FAD-bd_PCMH-like_sf"/>
</dbReference>
<dbReference type="PROSITE" id="PS51387">
    <property type="entry name" value="FAD_PCMH"/>
    <property type="match status" value="1"/>
</dbReference>
<dbReference type="OrthoDB" id="9811557at2"/>
<dbReference type="Gene3D" id="3.30.43.10">
    <property type="entry name" value="Uridine Diphospho-n-acetylenolpyruvylglucosamine Reductase, domain 2"/>
    <property type="match status" value="1"/>
</dbReference>
<comment type="similarity">
    <text evidence="2">Belongs to the FAD-binding oxidoreductase/transferase type 4 family.</text>
</comment>
<gene>
    <name evidence="7" type="ORF">SAMN05444390_101852</name>
</gene>
<dbReference type="GO" id="GO:0016491">
    <property type="term" value="F:oxidoreductase activity"/>
    <property type="evidence" value="ECO:0007669"/>
    <property type="project" value="UniProtKB-KW"/>
</dbReference>
<evidence type="ECO:0000256" key="3">
    <source>
        <dbReference type="ARBA" id="ARBA00022630"/>
    </source>
</evidence>
<protein>
    <submittedName>
        <fullName evidence="7">FAD/FMN-containing dehydrogenase</fullName>
    </submittedName>
</protein>
<dbReference type="Gene3D" id="3.30.70.2190">
    <property type="match status" value="1"/>
</dbReference>
<dbReference type="InterPro" id="IPR016171">
    <property type="entry name" value="Vanillyl_alc_oxidase_C-sub2"/>
</dbReference>
<proteinExistence type="inferred from homology"/>
<dbReference type="InterPro" id="IPR016167">
    <property type="entry name" value="FAD-bd_PCMH_sub1"/>
</dbReference>
<dbReference type="Gene3D" id="1.10.45.10">
    <property type="entry name" value="Vanillyl-alcohol Oxidase, Chain A, domain 4"/>
    <property type="match status" value="1"/>
</dbReference>
<dbReference type="AlphaFoldDB" id="A0A1H5VUY0"/>
<evidence type="ECO:0000256" key="2">
    <source>
        <dbReference type="ARBA" id="ARBA00008000"/>
    </source>
</evidence>
<evidence type="ECO:0000313" key="7">
    <source>
        <dbReference type="EMBL" id="SEF91105.1"/>
    </source>
</evidence>
<evidence type="ECO:0000256" key="5">
    <source>
        <dbReference type="ARBA" id="ARBA00023002"/>
    </source>
</evidence>
<dbReference type="FunFam" id="1.10.45.10:FF:000001">
    <property type="entry name" value="D-lactate dehydrogenase mitochondrial"/>
    <property type="match status" value="1"/>
</dbReference>
<dbReference type="InterPro" id="IPR004113">
    <property type="entry name" value="FAD-bd_oxidored_4_C"/>
</dbReference>
<dbReference type="InterPro" id="IPR051264">
    <property type="entry name" value="FAD-oxidored/transferase_4"/>
</dbReference>
<dbReference type="Proteomes" id="UP000236745">
    <property type="component" value="Unassembled WGS sequence"/>
</dbReference>
<sequence length="457" mass="49914">MTTQLIESLTEIVGSKGILTGEDVSQRPDGWMNAPQCKAKAIIRPANTDELSAVMKLCHQNDQTVTTHGGMTGLVGGAITSEQDIVVSLERMRNIVEIDTQNRTLTTEAGVTLQTIQEAAEADDLFYPVDLGARGSATIGGNIVTNAGGNRVLRYGMTRDSVLGLEAVLADGTVISSMSKVIKNNTGYDLRQLFIGSEGTLGIVTRAVLRLRPKPRGEATALVAVERFSDLSKLLSLAEGGLSGGLSSFEVMWNDFYSLVTSFERHKAPLDANSPFYVILETQGKSDEAEQARLEELLGEALEQELISDAILTQSVSERDKIWAIRDDIEALFSLSPIHGFDISLPIPAMEGYLENLRTDLLARWPESRMIVFGHLGDGNLHVIIGKVSYDEKHELDETVYRGLAPLGGSISAEHCIGHEKKPYLHHSRSEAELALMRTIKQALDPKMLLNRGKIFD</sequence>
<dbReference type="EMBL" id="FNVQ01000001">
    <property type="protein sequence ID" value="SEF91105.1"/>
    <property type="molecule type" value="Genomic_DNA"/>
</dbReference>
<dbReference type="PANTHER" id="PTHR43716">
    <property type="entry name" value="D-2-HYDROXYGLUTARATE DEHYDROGENASE, MITOCHONDRIAL"/>
    <property type="match status" value="1"/>
</dbReference>
<dbReference type="GO" id="GO:0022904">
    <property type="term" value="P:respiratory electron transport chain"/>
    <property type="evidence" value="ECO:0007669"/>
    <property type="project" value="TreeGrafter"/>
</dbReference>
<evidence type="ECO:0000313" key="8">
    <source>
        <dbReference type="Proteomes" id="UP000236745"/>
    </source>
</evidence>
<keyword evidence="3" id="KW-0285">Flavoprotein</keyword>
<accession>A0A1H5VUY0</accession>
<dbReference type="GO" id="GO:0071949">
    <property type="term" value="F:FAD binding"/>
    <property type="evidence" value="ECO:0007669"/>
    <property type="project" value="InterPro"/>
</dbReference>
<dbReference type="SUPFAM" id="SSF56176">
    <property type="entry name" value="FAD-binding/transporter-associated domain-like"/>
    <property type="match status" value="1"/>
</dbReference>
<keyword evidence="8" id="KW-1185">Reference proteome</keyword>
<dbReference type="Pfam" id="PF01565">
    <property type="entry name" value="FAD_binding_4"/>
    <property type="match status" value="1"/>
</dbReference>
<dbReference type="Pfam" id="PF02913">
    <property type="entry name" value="FAD-oxidase_C"/>
    <property type="match status" value="1"/>
</dbReference>
<keyword evidence="5" id="KW-0560">Oxidoreductase</keyword>
<dbReference type="Gene3D" id="3.30.465.10">
    <property type="match status" value="1"/>
</dbReference>
<dbReference type="PANTHER" id="PTHR43716:SF1">
    <property type="entry name" value="D-2-HYDROXYGLUTARATE DEHYDROGENASE, MITOCHONDRIAL"/>
    <property type="match status" value="1"/>
</dbReference>
<organism evidence="7 8">
    <name type="scientific">Marinobacterium lutimaris</name>
    <dbReference type="NCBI Taxonomy" id="568106"/>
    <lineage>
        <taxon>Bacteria</taxon>
        <taxon>Pseudomonadati</taxon>
        <taxon>Pseudomonadota</taxon>
        <taxon>Gammaproteobacteria</taxon>
        <taxon>Oceanospirillales</taxon>
        <taxon>Oceanospirillaceae</taxon>
        <taxon>Marinobacterium</taxon>
    </lineage>
</organism>
<dbReference type="InterPro" id="IPR016169">
    <property type="entry name" value="FAD-bd_PCMH_sub2"/>
</dbReference>
<feature type="domain" description="FAD-binding PCMH-type" evidence="6">
    <location>
        <begin position="35"/>
        <end position="214"/>
    </location>
</feature>
<comment type="cofactor">
    <cofactor evidence="1">
        <name>FAD</name>
        <dbReference type="ChEBI" id="CHEBI:57692"/>
    </cofactor>
</comment>